<comment type="caution">
    <text evidence="4">The sequence shown here is derived from an EMBL/GenBank/DDBJ whole genome shotgun (WGS) entry which is preliminary data.</text>
</comment>
<dbReference type="EC" id="2.4.1.250" evidence="4"/>
<accession>A0ABX1VGU4</accession>
<gene>
    <name evidence="4" type="primary">mshA_8</name>
    <name evidence="4" type="ORF">LzC2_20900</name>
</gene>
<proteinExistence type="inferred from homology"/>
<evidence type="ECO:0000256" key="1">
    <source>
        <dbReference type="ARBA" id="ARBA00009481"/>
    </source>
</evidence>
<protein>
    <submittedName>
        <fullName evidence="4">D-inositol-3-phosphate glycosyltransferase</fullName>
        <ecNumber evidence="4">2.4.1.250</ecNumber>
    </submittedName>
</protein>
<evidence type="ECO:0000313" key="5">
    <source>
        <dbReference type="Proteomes" id="UP000609651"/>
    </source>
</evidence>
<dbReference type="SUPFAM" id="SSF53756">
    <property type="entry name" value="UDP-Glycosyltransferase/glycogen phosphorylase"/>
    <property type="match status" value="1"/>
</dbReference>
<evidence type="ECO:0000313" key="4">
    <source>
        <dbReference type="EMBL" id="NNJ26011.1"/>
    </source>
</evidence>
<sequence>MHVVILTAGGAGMFCGSCLQDNALARALMASGEEVSLIPTYTPLTLDTKDESLLGLNRGRVFLGGINLYLKHQSKLWNRLPRWFTRILDSRWALRLSSKLGVSNDAADLGPLTIDLLRGEEGPQRRGIEELVDWIVNRLKPDVVVFSNALLVGPLRELRKAFDGPVWCTLQGDDIFLDALREPHQSAALAMISDRAGDENHGFTGFLTHSEYYADHMADALALPRDRFRTLPLLLEPDGYPEAPPTPQDGDVFSIGYFARICPEKGLHNLVDAVTTLRERRPEVNWKLLAGGYLGPRDKKYYRGLQKRTADWGEAFEYAGAPGTLAEKAAIYRRFDLLSVPTVYREPKGLPVLEGWACGVPCVQPAHGSFPELLQGVPAGRLVPPGDVEALAAAIEELYDAPERRRELGAIGHAGVREFHGPAAVAARFRSIVRPSLVS</sequence>
<dbReference type="PANTHER" id="PTHR12526:SF640">
    <property type="entry name" value="COLANIC ACID BIOSYNTHESIS GLYCOSYLTRANSFERASE WCAL-RELATED"/>
    <property type="match status" value="1"/>
</dbReference>
<reference evidence="4 5" key="1">
    <citation type="journal article" date="2020" name="Syst. Appl. Microbiol.">
        <title>Alienimonas chondri sp. nov., a novel planctomycete isolated from the biofilm of the red alga Chondrus crispus.</title>
        <authorList>
            <person name="Vitorino I."/>
            <person name="Albuquerque L."/>
            <person name="Wiegand S."/>
            <person name="Kallscheuer N."/>
            <person name="da Costa M.S."/>
            <person name="Lobo-da-Cunha A."/>
            <person name="Jogler C."/>
            <person name="Lage O.M."/>
        </authorList>
    </citation>
    <scope>NUCLEOTIDE SEQUENCE [LARGE SCALE GENOMIC DNA]</scope>
    <source>
        <strain evidence="4 5">LzC2</strain>
    </source>
</reference>
<keyword evidence="5" id="KW-1185">Reference proteome</keyword>
<evidence type="ECO:0000256" key="3">
    <source>
        <dbReference type="ARBA" id="ARBA00022679"/>
    </source>
</evidence>
<dbReference type="Proteomes" id="UP000609651">
    <property type="component" value="Unassembled WGS sequence"/>
</dbReference>
<dbReference type="PANTHER" id="PTHR12526">
    <property type="entry name" value="GLYCOSYLTRANSFERASE"/>
    <property type="match status" value="1"/>
</dbReference>
<dbReference type="GO" id="GO:0102710">
    <property type="term" value="F:D-inositol-3-phosphate glycosyltransferase activity"/>
    <property type="evidence" value="ECO:0007669"/>
    <property type="project" value="UniProtKB-EC"/>
</dbReference>
<comment type="similarity">
    <text evidence="1">Belongs to the glycosyltransferase group 1 family. Glycosyltransferase 4 subfamily.</text>
</comment>
<dbReference type="CDD" id="cd03801">
    <property type="entry name" value="GT4_PimA-like"/>
    <property type="match status" value="1"/>
</dbReference>
<evidence type="ECO:0000256" key="2">
    <source>
        <dbReference type="ARBA" id="ARBA00022676"/>
    </source>
</evidence>
<name>A0ABX1VGU4_9PLAN</name>
<dbReference type="Pfam" id="PF13692">
    <property type="entry name" value="Glyco_trans_1_4"/>
    <property type="match status" value="1"/>
</dbReference>
<dbReference type="RefSeq" id="WP_171186608.1">
    <property type="nucleotide sequence ID" value="NZ_WTPX01000058.1"/>
</dbReference>
<keyword evidence="3 4" id="KW-0808">Transferase</keyword>
<dbReference type="Gene3D" id="3.40.50.2000">
    <property type="entry name" value="Glycogen Phosphorylase B"/>
    <property type="match status" value="2"/>
</dbReference>
<organism evidence="4 5">
    <name type="scientific">Alienimonas chondri</name>
    <dbReference type="NCBI Taxonomy" id="2681879"/>
    <lineage>
        <taxon>Bacteria</taxon>
        <taxon>Pseudomonadati</taxon>
        <taxon>Planctomycetota</taxon>
        <taxon>Planctomycetia</taxon>
        <taxon>Planctomycetales</taxon>
        <taxon>Planctomycetaceae</taxon>
        <taxon>Alienimonas</taxon>
    </lineage>
</organism>
<keyword evidence="2 4" id="KW-0328">Glycosyltransferase</keyword>
<dbReference type="EMBL" id="WTPX01000058">
    <property type="protein sequence ID" value="NNJ26011.1"/>
    <property type="molecule type" value="Genomic_DNA"/>
</dbReference>